<gene>
    <name evidence="2" type="ORF">TR51_25440</name>
</gene>
<feature type="domain" description="Peptidase C1A papain C-terminal" evidence="1">
    <location>
        <begin position="148"/>
        <end position="224"/>
    </location>
</feature>
<protein>
    <recommendedName>
        <fullName evidence="1">Peptidase C1A papain C-terminal domain-containing protein</fullName>
    </recommendedName>
</protein>
<dbReference type="Pfam" id="PF00112">
    <property type="entry name" value="Peptidase_C1"/>
    <property type="match status" value="1"/>
</dbReference>
<proteinExistence type="predicted"/>
<accession>A0A0D0N2V0</accession>
<evidence type="ECO:0000313" key="3">
    <source>
        <dbReference type="Proteomes" id="UP000032066"/>
    </source>
</evidence>
<dbReference type="GO" id="GO:0006508">
    <property type="term" value="P:proteolysis"/>
    <property type="evidence" value="ECO:0007669"/>
    <property type="project" value="InterPro"/>
</dbReference>
<dbReference type="RefSeq" id="WP_043914363.1">
    <property type="nucleotide sequence ID" value="NZ_JXZB01000004.1"/>
</dbReference>
<evidence type="ECO:0000259" key="1">
    <source>
        <dbReference type="Pfam" id="PF00112"/>
    </source>
</evidence>
<keyword evidence="3" id="KW-1185">Reference proteome</keyword>
<comment type="caution">
    <text evidence="2">The sequence shown here is derived from an EMBL/GenBank/DDBJ whole genome shotgun (WGS) entry which is preliminary data.</text>
</comment>
<dbReference type="OrthoDB" id="5289073at2"/>
<dbReference type="InterPro" id="IPR038765">
    <property type="entry name" value="Papain-like_cys_pep_sf"/>
</dbReference>
<reference evidence="2 3" key="1">
    <citation type="submission" date="2015-02" db="EMBL/GenBank/DDBJ databases">
        <title>Draft genome sequence of Kitasatospora griseola MF730-N6, a bafilomycin, terpentecin and satosporin producer.</title>
        <authorList>
            <person name="Arens J.C."/>
            <person name="Haltli B."/>
            <person name="Kerr R.G."/>
        </authorList>
    </citation>
    <scope>NUCLEOTIDE SEQUENCE [LARGE SCALE GENOMIC DNA]</scope>
    <source>
        <strain evidence="2 3">MF730-N6</strain>
    </source>
</reference>
<evidence type="ECO:0000313" key="2">
    <source>
        <dbReference type="EMBL" id="KIQ62395.1"/>
    </source>
</evidence>
<dbReference type="SUPFAM" id="SSF54001">
    <property type="entry name" value="Cysteine proteinases"/>
    <property type="match status" value="1"/>
</dbReference>
<dbReference type="EMBL" id="JXZB01000004">
    <property type="protein sequence ID" value="KIQ62395.1"/>
    <property type="molecule type" value="Genomic_DNA"/>
</dbReference>
<sequence length="273" mass="28996">MYVERFEDVTDPRLGRHIKHDPRSLAFAHPAVEVGTIRSVLWERRSPILNQGNLGSCTGNALTGILGTDSLGRTGQTSVTVKGDPKGVFAPGTYVLDEAFAVKAYELNTKLDDYAGTYPPSDTGSNGLAAAKTGQALGLLSGYTHGFSIEALQAALQSGPVMWGTLWLKSMFNVDAKGCVVVDRNSAQAGGHELVISGYNVEHDVYTVQNSWGIEWGVNGLAYVSGADMAWLLSQRGDITVPQYATVAPSAADPDATFLAAVVAWLKAKGYSV</sequence>
<dbReference type="InterPro" id="IPR000668">
    <property type="entry name" value="Peptidase_C1A_C"/>
</dbReference>
<dbReference type="PATRIC" id="fig|2064.6.peg.5408"/>
<dbReference type="STRING" id="2064.TR51_25440"/>
<dbReference type="GO" id="GO:0008234">
    <property type="term" value="F:cysteine-type peptidase activity"/>
    <property type="evidence" value="ECO:0007669"/>
    <property type="project" value="InterPro"/>
</dbReference>
<dbReference type="Proteomes" id="UP000032066">
    <property type="component" value="Unassembled WGS sequence"/>
</dbReference>
<dbReference type="Gene3D" id="3.90.70.10">
    <property type="entry name" value="Cysteine proteinases"/>
    <property type="match status" value="1"/>
</dbReference>
<name>A0A0D0N2V0_KITGR</name>
<dbReference type="AlphaFoldDB" id="A0A0D0N2V0"/>
<organism evidence="2 3">
    <name type="scientific">Kitasatospora griseola</name>
    <name type="common">Streptomyces griseolosporeus</name>
    <dbReference type="NCBI Taxonomy" id="2064"/>
    <lineage>
        <taxon>Bacteria</taxon>
        <taxon>Bacillati</taxon>
        <taxon>Actinomycetota</taxon>
        <taxon>Actinomycetes</taxon>
        <taxon>Kitasatosporales</taxon>
        <taxon>Streptomycetaceae</taxon>
        <taxon>Kitasatospora</taxon>
    </lineage>
</organism>